<sequence length="339" mass="36730">MTSRNILAKLINATNIDRLDIPVGWTQESLQKQHFMFVNQFIWNKIICLAETIAAPIVLKKQQMAGSTPAGRLERLAKRIKTLELLSAALDIVADDDKKDVNGSGECFKTVAQMVNAEVQILKGIGDETNIELWPESAELCKWWARQTSMPCLMQAALAILANKPSSGGLECDLGSLSDVMAPKRSSLCAGLVEINMFLKINKHLIPTNLTEVVLLDNSLVFPAHYHKLALFNFGIVAGSLTSNSFVKSLTSVSAAIGIFTHGGMDTSCAECCGKPVAITSLELNTSADATVAMQTSIWSVEDDHFLIKNRGLHLLEENLGSLNPIADPEAHVGAIMVS</sequence>
<evidence type="ECO:0000313" key="2">
    <source>
        <dbReference type="Proteomes" id="UP001497444"/>
    </source>
</evidence>
<keyword evidence="2" id="KW-1185">Reference proteome</keyword>
<organism evidence="1 2">
    <name type="scientific">Sphagnum jensenii</name>
    <dbReference type="NCBI Taxonomy" id="128206"/>
    <lineage>
        <taxon>Eukaryota</taxon>
        <taxon>Viridiplantae</taxon>
        <taxon>Streptophyta</taxon>
        <taxon>Embryophyta</taxon>
        <taxon>Bryophyta</taxon>
        <taxon>Sphagnophytina</taxon>
        <taxon>Sphagnopsida</taxon>
        <taxon>Sphagnales</taxon>
        <taxon>Sphagnaceae</taxon>
        <taxon>Sphagnum</taxon>
    </lineage>
</organism>
<dbReference type="EMBL" id="OZ020101">
    <property type="protein sequence ID" value="CAK9275004.1"/>
    <property type="molecule type" value="Genomic_DNA"/>
</dbReference>
<dbReference type="Proteomes" id="UP001497444">
    <property type="component" value="Chromosome 6"/>
</dbReference>
<proteinExistence type="predicted"/>
<accession>A0ABP0X7I6</accession>
<evidence type="ECO:0000313" key="1">
    <source>
        <dbReference type="EMBL" id="CAK9275004.1"/>
    </source>
</evidence>
<name>A0ABP0X7I6_9BRYO</name>
<gene>
    <name evidence="1" type="ORF">CSSPJE1EN1_LOCUS20482</name>
</gene>
<protein>
    <submittedName>
        <fullName evidence="1">Uncharacterized protein</fullName>
    </submittedName>
</protein>
<reference evidence="1" key="1">
    <citation type="submission" date="2024-02" db="EMBL/GenBank/DDBJ databases">
        <authorList>
            <consortium name="ELIXIR-Norway"/>
            <consortium name="Elixir Norway"/>
        </authorList>
    </citation>
    <scope>NUCLEOTIDE SEQUENCE</scope>
</reference>